<dbReference type="PROSITE" id="PS50059">
    <property type="entry name" value="FKBP_PPIASE"/>
    <property type="match status" value="1"/>
</dbReference>
<dbReference type="PANTHER" id="PTHR43811:SF48">
    <property type="entry name" value="PEPTIDYL-PROLYL CIS-TRANS ISOMERASE FKBP43"/>
    <property type="match status" value="1"/>
</dbReference>
<evidence type="ECO:0000256" key="3">
    <source>
        <dbReference type="ARBA" id="ARBA00023110"/>
    </source>
</evidence>
<evidence type="ECO:0000313" key="9">
    <source>
        <dbReference type="Proteomes" id="UP001054252"/>
    </source>
</evidence>
<dbReference type="Proteomes" id="UP001054252">
    <property type="component" value="Unassembled WGS sequence"/>
</dbReference>
<feature type="compositionally biased region" description="Basic and acidic residues" evidence="6">
    <location>
        <begin position="425"/>
        <end position="437"/>
    </location>
</feature>
<feature type="region of interest" description="Disordered" evidence="6">
    <location>
        <begin position="297"/>
        <end position="465"/>
    </location>
</feature>
<dbReference type="Pfam" id="PF00254">
    <property type="entry name" value="FKBP_C"/>
    <property type="match status" value="1"/>
</dbReference>
<keyword evidence="4 5" id="KW-0413">Isomerase</keyword>
<keyword evidence="3 5" id="KW-0697">Rotamase</keyword>
<organism evidence="8 9">
    <name type="scientific">Rubroshorea leprosula</name>
    <dbReference type="NCBI Taxonomy" id="152421"/>
    <lineage>
        <taxon>Eukaryota</taxon>
        <taxon>Viridiplantae</taxon>
        <taxon>Streptophyta</taxon>
        <taxon>Embryophyta</taxon>
        <taxon>Tracheophyta</taxon>
        <taxon>Spermatophyta</taxon>
        <taxon>Magnoliopsida</taxon>
        <taxon>eudicotyledons</taxon>
        <taxon>Gunneridae</taxon>
        <taxon>Pentapetalae</taxon>
        <taxon>rosids</taxon>
        <taxon>malvids</taxon>
        <taxon>Malvales</taxon>
        <taxon>Dipterocarpaceae</taxon>
        <taxon>Rubroshorea</taxon>
    </lineage>
</organism>
<feature type="domain" description="PPIase FKBP-type" evidence="7">
    <location>
        <begin position="519"/>
        <end position="607"/>
    </location>
</feature>
<dbReference type="GO" id="GO:0003755">
    <property type="term" value="F:peptidyl-prolyl cis-trans isomerase activity"/>
    <property type="evidence" value="ECO:0007669"/>
    <property type="project" value="UniProtKB-KW"/>
</dbReference>
<feature type="compositionally biased region" description="Polar residues" evidence="6">
    <location>
        <begin position="345"/>
        <end position="360"/>
    </location>
</feature>
<evidence type="ECO:0000313" key="8">
    <source>
        <dbReference type="EMBL" id="GKV24935.1"/>
    </source>
</evidence>
<dbReference type="EMBL" id="BPVZ01000067">
    <property type="protein sequence ID" value="GKV24935.1"/>
    <property type="molecule type" value="Genomic_DNA"/>
</dbReference>
<evidence type="ECO:0000256" key="5">
    <source>
        <dbReference type="PROSITE-ProRule" id="PRU00277"/>
    </source>
</evidence>
<feature type="compositionally biased region" description="Basic residues" evidence="6">
    <location>
        <begin position="154"/>
        <end position="168"/>
    </location>
</feature>
<dbReference type="InterPro" id="IPR041232">
    <property type="entry name" value="NPL"/>
</dbReference>
<dbReference type="SUPFAM" id="SSF54534">
    <property type="entry name" value="FKBP-like"/>
    <property type="match status" value="1"/>
</dbReference>
<accession>A0AAV5KK63</accession>
<protein>
    <recommendedName>
        <fullName evidence="2 5">peptidylprolyl isomerase</fullName>
        <ecNumber evidence="2 5">5.2.1.8</ecNumber>
    </recommendedName>
</protein>
<dbReference type="EC" id="5.2.1.8" evidence="2 5"/>
<feature type="compositionally biased region" description="Polar residues" evidence="6">
    <location>
        <begin position="410"/>
        <end position="419"/>
    </location>
</feature>
<sequence>MAFWGIEVKPGKPFTHSTGKGRLHVSLATLGTGAASKKSIVQCNVGDKSPVFLCSLFPEIAETCQLNVEFEENDEVIFSVIGPRSVHLVGYYLQNGRCATLDDDELESYGEDIADTETEKSDHSDEDDYEDSFIDDDDDRAPSIDGIIEETPQKKKPKKGTKRLRRKYHVSESENDDSPEKQNFVTSSSPAKNLDTESEDNLLISSLCEGNSVSKSLALDEENAEKEEEMAHIKETTNKGYSLSLSERTDVAADVKHQSGLDAENDTDPQKKIKYQQDEATGSLCQDLQMKCEPNEKHVLDREEGSVPNNLKKLGKEENFPGSSCDDDGIACKDNAQKQGGELENMQQGLPQRNEQNETSENNDEGNVPLNLLQQTEVDLSEDDAKPKRKRKHRLEEKIPGDIVIKEGESQTTEANSDSSAKDLPVNKEQTEMHGNDKNFGSDADGIVVENHSGGRRKKKRTKNLENGDEMKFELPSLSVDIEANNIDGQSTQLRTLSNGLIIEEVETGKQDAQIATLGKKVSIRYTCKLKESGDVLDSNVGKVPLKIRLGKKEVENVWDLGLDGMQVGGKRRLIVPPSLDCRVKGVGKNIPPDSFVVFDVELIKLK</sequence>
<keyword evidence="9" id="KW-1185">Reference proteome</keyword>
<reference evidence="8 9" key="1">
    <citation type="journal article" date="2021" name="Commun. Biol.">
        <title>The genome of Shorea leprosula (Dipterocarpaceae) highlights the ecological relevance of drought in aseasonal tropical rainforests.</title>
        <authorList>
            <person name="Ng K.K.S."/>
            <person name="Kobayashi M.J."/>
            <person name="Fawcett J.A."/>
            <person name="Hatakeyama M."/>
            <person name="Paape T."/>
            <person name="Ng C.H."/>
            <person name="Ang C.C."/>
            <person name="Tnah L.H."/>
            <person name="Lee C.T."/>
            <person name="Nishiyama T."/>
            <person name="Sese J."/>
            <person name="O'Brien M.J."/>
            <person name="Copetti D."/>
            <person name="Mohd Noor M.I."/>
            <person name="Ong R.C."/>
            <person name="Putra M."/>
            <person name="Sireger I.Z."/>
            <person name="Indrioko S."/>
            <person name="Kosugi Y."/>
            <person name="Izuno A."/>
            <person name="Isagi Y."/>
            <person name="Lee S.L."/>
            <person name="Shimizu K.K."/>
        </authorList>
    </citation>
    <scope>NUCLEOTIDE SEQUENCE [LARGE SCALE GENOMIC DNA]</scope>
    <source>
        <strain evidence="8">214</strain>
    </source>
</reference>
<dbReference type="Gene3D" id="3.10.50.40">
    <property type="match status" value="1"/>
</dbReference>
<comment type="catalytic activity">
    <reaction evidence="1 5">
        <text>[protein]-peptidylproline (omega=180) = [protein]-peptidylproline (omega=0)</text>
        <dbReference type="Rhea" id="RHEA:16237"/>
        <dbReference type="Rhea" id="RHEA-COMP:10747"/>
        <dbReference type="Rhea" id="RHEA-COMP:10748"/>
        <dbReference type="ChEBI" id="CHEBI:83833"/>
        <dbReference type="ChEBI" id="CHEBI:83834"/>
        <dbReference type="EC" id="5.2.1.8"/>
    </reaction>
</comment>
<gene>
    <name evidence="8" type="ORF">SLEP1_g34472</name>
</gene>
<dbReference type="AlphaFoldDB" id="A0AAV5KK63"/>
<dbReference type="Pfam" id="PF17800">
    <property type="entry name" value="NPL"/>
    <property type="match status" value="1"/>
</dbReference>
<feature type="compositionally biased region" description="Polar residues" evidence="6">
    <location>
        <begin position="181"/>
        <end position="191"/>
    </location>
</feature>
<comment type="caution">
    <text evidence="8">The sequence shown here is derived from an EMBL/GenBank/DDBJ whole genome shotgun (WGS) entry which is preliminary data.</text>
</comment>
<evidence type="ECO:0000256" key="1">
    <source>
        <dbReference type="ARBA" id="ARBA00000971"/>
    </source>
</evidence>
<evidence type="ECO:0000256" key="6">
    <source>
        <dbReference type="SAM" id="MobiDB-lite"/>
    </source>
</evidence>
<dbReference type="InterPro" id="IPR046357">
    <property type="entry name" value="PPIase_dom_sf"/>
</dbReference>
<feature type="compositionally biased region" description="Basic and acidic residues" evidence="6">
    <location>
        <begin position="394"/>
        <end position="409"/>
    </location>
</feature>
<name>A0AAV5KK63_9ROSI</name>
<evidence type="ECO:0000256" key="4">
    <source>
        <dbReference type="ARBA" id="ARBA00023235"/>
    </source>
</evidence>
<dbReference type="InterPro" id="IPR001179">
    <property type="entry name" value="PPIase_FKBP_dom"/>
</dbReference>
<proteinExistence type="predicted"/>
<evidence type="ECO:0000256" key="2">
    <source>
        <dbReference type="ARBA" id="ARBA00013194"/>
    </source>
</evidence>
<feature type="region of interest" description="Disordered" evidence="6">
    <location>
        <begin position="220"/>
        <end position="244"/>
    </location>
</feature>
<evidence type="ECO:0000259" key="7">
    <source>
        <dbReference type="PROSITE" id="PS50059"/>
    </source>
</evidence>
<dbReference type="PANTHER" id="PTHR43811">
    <property type="entry name" value="FKBP-TYPE PEPTIDYL-PROLYL CIS-TRANS ISOMERASE FKPA"/>
    <property type="match status" value="1"/>
</dbReference>
<dbReference type="Gene3D" id="2.60.120.340">
    <property type="entry name" value="Nucleoplasmin core domain"/>
    <property type="match status" value="1"/>
</dbReference>
<feature type="region of interest" description="Disordered" evidence="6">
    <location>
        <begin position="114"/>
        <end position="198"/>
    </location>
</feature>
<feature type="compositionally biased region" description="Acidic residues" evidence="6">
    <location>
        <begin position="124"/>
        <end position="139"/>
    </location>
</feature>